<keyword evidence="2" id="KW-1185">Reference proteome</keyword>
<accession>A0A166PUT2</accession>
<dbReference type="EMBL" id="KV417514">
    <property type="protein sequence ID" value="KZP26470.1"/>
    <property type="molecule type" value="Genomic_DNA"/>
</dbReference>
<proteinExistence type="predicted"/>
<dbReference type="Proteomes" id="UP000076532">
    <property type="component" value="Unassembled WGS sequence"/>
</dbReference>
<evidence type="ECO:0000313" key="1">
    <source>
        <dbReference type="EMBL" id="KZP26470.1"/>
    </source>
</evidence>
<name>A0A166PUT2_9AGAM</name>
<dbReference type="OrthoDB" id="3203373at2759"/>
<evidence type="ECO:0000313" key="2">
    <source>
        <dbReference type="Proteomes" id="UP000076532"/>
    </source>
</evidence>
<reference evidence="1 2" key="1">
    <citation type="journal article" date="2016" name="Mol. Biol. Evol.">
        <title>Comparative Genomics of Early-Diverging Mushroom-Forming Fungi Provides Insights into the Origins of Lignocellulose Decay Capabilities.</title>
        <authorList>
            <person name="Nagy L.G."/>
            <person name="Riley R."/>
            <person name="Tritt A."/>
            <person name="Adam C."/>
            <person name="Daum C."/>
            <person name="Floudas D."/>
            <person name="Sun H."/>
            <person name="Yadav J.S."/>
            <person name="Pangilinan J."/>
            <person name="Larsson K.H."/>
            <person name="Matsuura K."/>
            <person name="Barry K."/>
            <person name="Labutti K."/>
            <person name="Kuo R."/>
            <person name="Ohm R.A."/>
            <person name="Bhattacharya S.S."/>
            <person name="Shirouzu T."/>
            <person name="Yoshinaga Y."/>
            <person name="Martin F.M."/>
            <person name="Grigoriev I.V."/>
            <person name="Hibbett D.S."/>
        </authorList>
    </citation>
    <scope>NUCLEOTIDE SEQUENCE [LARGE SCALE GENOMIC DNA]</scope>
    <source>
        <strain evidence="1 2">CBS 109695</strain>
    </source>
</reference>
<protein>
    <submittedName>
        <fullName evidence="1">Uncharacterized protein</fullName>
    </submittedName>
</protein>
<gene>
    <name evidence="1" type="ORF">FIBSPDRAFT_887258</name>
</gene>
<sequence>MRHLILVNVDIRMMTWSIPGFSRIFSTITRLTYHFTDMDMVPFTIDDFLVAMVPHSIGILELRWPKLHTVALDEFNTSLGYKGLHDKIQVLQEARHPIRKLMLPKRVLGKPKDEEIMALEKIVELEDFSLDWPSPFVDTFK</sequence>
<organism evidence="1 2">
    <name type="scientific">Athelia psychrophila</name>
    <dbReference type="NCBI Taxonomy" id="1759441"/>
    <lineage>
        <taxon>Eukaryota</taxon>
        <taxon>Fungi</taxon>
        <taxon>Dikarya</taxon>
        <taxon>Basidiomycota</taxon>
        <taxon>Agaricomycotina</taxon>
        <taxon>Agaricomycetes</taxon>
        <taxon>Agaricomycetidae</taxon>
        <taxon>Atheliales</taxon>
        <taxon>Atheliaceae</taxon>
        <taxon>Athelia</taxon>
    </lineage>
</organism>
<dbReference type="AlphaFoldDB" id="A0A166PUT2"/>